<name>A0A1B1ADT5_9PROT</name>
<protein>
    <submittedName>
        <fullName evidence="2">Uncharacterized protein</fullName>
    </submittedName>
</protein>
<dbReference type="InParanoid" id="A0A1B1ADT5"/>
<feature type="transmembrane region" description="Helical" evidence="1">
    <location>
        <begin position="166"/>
        <end position="189"/>
    </location>
</feature>
<keyword evidence="1" id="KW-0812">Transmembrane</keyword>
<evidence type="ECO:0000313" key="2">
    <source>
        <dbReference type="EMBL" id="ANP44715.1"/>
    </source>
</evidence>
<feature type="transmembrane region" description="Helical" evidence="1">
    <location>
        <begin position="198"/>
        <end position="223"/>
    </location>
</feature>
<proteinExistence type="predicted"/>
<keyword evidence="1" id="KW-1133">Transmembrane helix</keyword>
<dbReference type="STRING" id="1759059.ATE48_01645"/>
<dbReference type="Proteomes" id="UP000092498">
    <property type="component" value="Chromosome"/>
</dbReference>
<accession>A0A1B1ADT5</accession>
<dbReference type="AlphaFoldDB" id="A0A1B1ADT5"/>
<feature type="transmembrane region" description="Helical" evidence="1">
    <location>
        <begin position="243"/>
        <end position="261"/>
    </location>
</feature>
<keyword evidence="1" id="KW-0472">Membrane</keyword>
<evidence type="ECO:0000256" key="1">
    <source>
        <dbReference type="SAM" id="Phobius"/>
    </source>
</evidence>
<dbReference type="RefSeq" id="WP_066767193.1">
    <property type="nucleotide sequence ID" value="NZ_CP013244.1"/>
</dbReference>
<gene>
    <name evidence="2" type="ORF">ATE48_01645</name>
</gene>
<organism evidence="2 3">
    <name type="scientific">Candidatus Viadribacter manganicus</name>
    <dbReference type="NCBI Taxonomy" id="1759059"/>
    <lineage>
        <taxon>Bacteria</taxon>
        <taxon>Pseudomonadati</taxon>
        <taxon>Pseudomonadota</taxon>
        <taxon>Alphaproteobacteria</taxon>
        <taxon>Hyphomonadales</taxon>
        <taxon>Hyphomonadaceae</taxon>
        <taxon>Candidatus Viadribacter</taxon>
    </lineage>
</organism>
<keyword evidence="3" id="KW-1185">Reference proteome</keyword>
<dbReference type="EMBL" id="CP013244">
    <property type="protein sequence ID" value="ANP44715.1"/>
    <property type="molecule type" value="Genomic_DNA"/>
</dbReference>
<evidence type="ECO:0000313" key="3">
    <source>
        <dbReference type="Proteomes" id="UP000092498"/>
    </source>
</evidence>
<reference evidence="2 3" key="1">
    <citation type="submission" date="2015-11" db="EMBL/GenBank/DDBJ databases">
        <title>Whole-Genome Sequence of Candidatus Oderbacter manganicum from the National Park Lower Oder Valley, Germany.</title>
        <authorList>
            <person name="Braun B."/>
            <person name="Liere K."/>
            <person name="Szewzyk U."/>
        </authorList>
    </citation>
    <scope>NUCLEOTIDE SEQUENCE [LARGE SCALE GENOMIC DNA]</scope>
    <source>
        <strain evidence="2 3">OTSz_A_272</strain>
    </source>
</reference>
<dbReference type="KEGG" id="cbot:ATE48_01645"/>
<sequence length="269" mass="28785">MPWGRSSLALLAGVFVIGGMATLGVMGAGIWRPDFSNVPGVSPEDMAALVAPYDNVSHGRDAEVIASLVASNEATQAEIDRIQALLPTGQATSSRLTTFRIATGADGNRFWGVREYEYPGHVVRAETTLYRVAARDPWKVSGFHVNVMSRQELAARTFDFMAEPPAVQAVIAAAVIFPLFILVTFWIALFRPGLKPRWLWLIAIALGVGTIYADTASHALSFLPVSVQLFGAGATWSGSAFDGWVFSASTPFGAAAFWLFAPKAAPPSP</sequence>